<dbReference type="RefSeq" id="WP_035369580.1">
    <property type="nucleotide sequence ID" value="NZ_LR215050.1"/>
</dbReference>
<dbReference type="KEGG" id="ahk:NCTC10172_00361"/>
<feature type="chain" id="PRO_5019430410" evidence="1">
    <location>
        <begin position="19"/>
        <end position="192"/>
    </location>
</feature>
<organism evidence="2 3">
    <name type="scientific">Acholeplasma hippikon</name>
    <dbReference type="NCBI Taxonomy" id="264636"/>
    <lineage>
        <taxon>Bacteria</taxon>
        <taxon>Bacillati</taxon>
        <taxon>Mycoplasmatota</taxon>
        <taxon>Mollicutes</taxon>
        <taxon>Acholeplasmatales</taxon>
        <taxon>Acholeplasmataceae</taxon>
        <taxon>Acholeplasma</taxon>
    </lineage>
</organism>
<keyword evidence="1" id="KW-0732">Signal</keyword>
<evidence type="ECO:0000313" key="2">
    <source>
        <dbReference type="EMBL" id="VEU82351.1"/>
    </source>
</evidence>
<dbReference type="PROSITE" id="PS51257">
    <property type="entry name" value="PROKAR_LIPOPROTEIN"/>
    <property type="match status" value="1"/>
</dbReference>
<keyword evidence="3" id="KW-1185">Reference proteome</keyword>
<dbReference type="Proteomes" id="UP000290909">
    <property type="component" value="Chromosome"/>
</dbReference>
<sequence>MKKFLTLAVAIVATIVLVACGPKVDMDTKLEDAEHNYFVTGQLAGWGDAVGKAEFTMAATNRGDSRISSIVDDLKDAKFVYVIEATFSAEAAGWDVKYTIDGTEKTFDGNLTVKILQVNKDAEAPNWWGQNPESGKFDNLTPATLYLPPFQEANENGAGDWNGNPVVMEAGTYYIVYVQYANNHHGLAAIKK</sequence>
<dbReference type="EMBL" id="LR215050">
    <property type="protein sequence ID" value="VEU82351.1"/>
    <property type="molecule type" value="Genomic_DNA"/>
</dbReference>
<protein>
    <submittedName>
        <fullName evidence="2">Uncharacterized protein</fullName>
    </submittedName>
</protein>
<evidence type="ECO:0000256" key="1">
    <source>
        <dbReference type="SAM" id="SignalP"/>
    </source>
</evidence>
<dbReference type="STRING" id="1408416.GCA_000702765_01057"/>
<reference evidence="2 3" key="1">
    <citation type="submission" date="2019-01" db="EMBL/GenBank/DDBJ databases">
        <authorList>
            <consortium name="Pathogen Informatics"/>
        </authorList>
    </citation>
    <scope>NUCLEOTIDE SEQUENCE [LARGE SCALE GENOMIC DNA]</scope>
    <source>
        <strain evidence="2 3">NCTC10172</strain>
    </source>
</reference>
<gene>
    <name evidence="2" type="ORF">NCTC10172_00361</name>
</gene>
<dbReference type="AlphaFoldDB" id="A0A449BIQ5"/>
<name>A0A449BIQ5_9MOLU</name>
<accession>A0A449BIQ5</accession>
<evidence type="ECO:0000313" key="3">
    <source>
        <dbReference type="Proteomes" id="UP000290909"/>
    </source>
</evidence>
<proteinExistence type="predicted"/>
<feature type="signal peptide" evidence="1">
    <location>
        <begin position="1"/>
        <end position="18"/>
    </location>
</feature>